<organism evidence="5 6">
    <name type="scientific">Glycomyces albidus</name>
    <dbReference type="NCBI Taxonomy" id="2656774"/>
    <lineage>
        <taxon>Bacteria</taxon>
        <taxon>Bacillati</taxon>
        <taxon>Actinomycetota</taxon>
        <taxon>Actinomycetes</taxon>
        <taxon>Glycomycetales</taxon>
        <taxon>Glycomycetaceae</taxon>
        <taxon>Glycomyces</taxon>
    </lineage>
</organism>
<dbReference type="GO" id="GO:0003700">
    <property type="term" value="F:DNA-binding transcription factor activity"/>
    <property type="evidence" value="ECO:0007669"/>
    <property type="project" value="InterPro"/>
</dbReference>
<keyword evidence="1" id="KW-0805">Transcription regulation</keyword>
<accession>A0A6L5G9A6</accession>
<dbReference type="PROSITE" id="PS00041">
    <property type="entry name" value="HTH_ARAC_FAMILY_1"/>
    <property type="match status" value="1"/>
</dbReference>
<dbReference type="Gene3D" id="1.10.10.60">
    <property type="entry name" value="Homeodomain-like"/>
    <property type="match status" value="1"/>
</dbReference>
<dbReference type="PROSITE" id="PS01124">
    <property type="entry name" value="HTH_ARAC_FAMILY_2"/>
    <property type="match status" value="1"/>
</dbReference>
<dbReference type="InterPro" id="IPR018062">
    <property type="entry name" value="HTH_AraC-typ_CS"/>
</dbReference>
<dbReference type="Gene3D" id="3.40.50.880">
    <property type="match status" value="1"/>
</dbReference>
<dbReference type="CDD" id="cd03137">
    <property type="entry name" value="GATase1_AraC_1"/>
    <property type="match status" value="1"/>
</dbReference>
<evidence type="ECO:0000313" key="5">
    <source>
        <dbReference type="EMBL" id="MQM26279.1"/>
    </source>
</evidence>
<evidence type="ECO:0000313" key="6">
    <source>
        <dbReference type="Proteomes" id="UP000477750"/>
    </source>
</evidence>
<feature type="domain" description="HTH araC/xylS-type" evidence="4">
    <location>
        <begin position="233"/>
        <end position="331"/>
    </location>
</feature>
<protein>
    <submittedName>
        <fullName evidence="5">Helix-turn-helix domain-containing protein</fullName>
    </submittedName>
</protein>
<dbReference type="GO" id="GO:0043565">
    <property type="term" value="F:sequence-specific DNA binding"/>
    <property type="evidence" value="ECO:0007669"/>
    <property type="project" value="InterPro"/>
</dbReference>
<sequence length="342" mass="37471">MANMCEDRAMGVFQHPGRHRVTVLVRHGLLPVELGIPHRVFGVAKEAGERLYEVATCTPEPGVVRTDTDVTVNVEHGPEALAEADTVVVPSAHETDESWTSGRLPGPLAEALAMIRPGTRIASICTGSFVLAAAGLLDGRRATTHWDAAERFRRLYPRVRLEPDVLYTDEGDVLTSAGVASGFDLCLHMTRVDFGVAVANRVARRSVVPPHRDGGQAQYIERPVPETGAAATRRAREWALARLHEPLTLRQLAECEAMSVRTFTRRFREEVGTSPQRWLLHQRLERARHLLERSDEPIDRVAAEAGFGSASSLRMHFQAALGVSPSAYRRTFAGAAAGSSPR</sequence>
<dbReference type="PANTHER" id="PTHR43130">
    <property type="entry name" value="ARAC-FAMILY TRANSCRIPTIONAL REGULATOR"/>
    <property type="match status" value="1"/>
</dbReference>
<dbReference type="InterPro" id="IPR052158">
    <property type="entry name" value="INH-QAR"/>
</dbReference>
<keyword evidence="3" id="KW-0804">Transcription</keyword>
<dbReference type="Pfam" id="PF01965">
    <property type="entry name" value="DJ-1_PfpI"/>
    <property type="match status" value="1"/>
</dbReference>
<evidence type="ECO:0000256" key="1">
    <source>
        <dbReference type="ARBA" id="ARBA00023015"/>
    </source>
</evidence>
<evidence type="ECO:0000256" key="3">
    <source>
        <dbReference type="ARBA" id="ARBA00023163"/>
    </source>
</evidence>
<dbReference type="AlphaFoldDB" id="A0A6L5G9A6"/>
<keyword evidence="6" id="KW-1185">Reference proteome</keyword>
<dbReference type="SUPFAM" id="SSF46689">
    <property type="entry name" value="Homeodomain-like"/>
    <property type="match status" value="2"/>
</dbReference>
<reference evidence="5 6" key="1">
    <citation type="submission" date="2019-10" db="EMBL/GenBank/DDBJ databases">
        <title>Glycomyces albidus sp. nov., a novel actinomycete isolated from rhizosphere soil of wheat (Triticum aestivum L.).</title>
        <authorList>
            <person name="Qian L."/>
        </authorList>
    </citation>
    <scope>NUCLEOTIDE SEQUENCE [LARGE SCALE GENOMIC DNA]</scope>
    <source>
        <strain evidence="5 6">NEAU-7082</strain>
    </source>
</reference>
<dbReference type="PANTHER" id="PTHR43130:SF3">
    <property type="entry name" value="HTH-TYPE TRANSCRIPTIONAL REGULATOR RV1931C"/>
    <property type="match status" value="1"/>
</dbReference>
<evidence type="ECO:0000259" key="4">
    <source>
        <dbReference type="PROSITE" id="PS01124"/>
    </source>
</evidence>
<dbReference type="InterPro" id="IPR009057">
    <property type="entry name" value="Homeodomain-like_sf"/>
</dbReference>
<evidence type="ECO:0000256" key="2">
    <source>
        <dbReference type="ARBA" id="ARBA00023125"/>
    </source>
</evidence>
<dbReference type="InterPro" id="IPR029062">
    <property type="entry name" value="Class_I_gatase-like"/>
</dbReference>
<dbReference type="EMBL" id="WIAO01000012">
    <property type="protein sequence ID" value="MQM26279.1"/>
    <property type="molecule type" value="Genomic_DNA"/>
</dbReference>
<dbReference type="InterPro" id="IPR002818">
    <property type="entry name" value="DJ-1/PfpI"/>
</dbReference>
<keyword evidence="2" id="KW-0238">DNA-binding</keyword>
<dbReference type="InterPro" id="IPR018060">
    <property type="entry name" value="HTH_AraC"/>
</dbReference>
<dbReference type="Proteomes" id="UP000477750">
    <property type="component" value="Unassembled WGS sequence"/>
</dbReference>
<proteinExistence type="predicted"/>
<dbReference type="Pfam" id="PF12833">
    <property type="entry name" value="HTH_18"/>
    <property type="match status" value="1"/>
</dbReference>
<comment type="caution">
    <text evidence="5">The sequence shown here is derived from an EMBL/GenBank/DDBJ whole genome shotgun (WGS) entry which is preliminary data.</text>
</comment>
<dbReference type="SMART" id="SM00342">
    <property type="entry name" value="HTH_ARAC"/>
    <property type="match status" value="1"/>
</dbReference>
<name>A0A6L5G9A6_9ACTN</name>
<gene>
    <name evidence="5" type="ORF">GFD30_11965</name>
</gene>
<dbReference type="SUPFAM" id="SSF52317">
    <property type="entry name" value="Class I glutamine amidotransferase-like"/>
    <property type="match status" value="1"/>
</dbReference>